<dbReference type="EMBL" id="NDHI03003519">
    <property type="protein sequence ID" value="PNJ28611.1"/>
    <property type="molecule type" value="Genomic_DNA"/>
</dbReference>
<evidence type="ECO:0000256" key="1">
    <source>
        <dbReference type="SAM" id="MobiDB-lite"/>
    </source>
</evidence>
<accession>A0A2J8T6H6</accession>
<gene>
    <name evidence="2" type="ORF">CR201_G0037440</name>
</gene>
<name>A0A2J8T6H6_PONAB</name>
<feature type="region of interest" description="Disordered" evidence="1">
    <location>
        <begin position="13"/>
        <end position="54"/>
    </location>
</feature>
<protein>
    <submittedName>
        <fullName evidence="2">ANKLE1 isoform 1</fullName>
    </submittedName>
</protein>
<sequence>MWTPVRRGAVWLGTLLGPGEGPPRAEGRSSACPKPPAGSRKSTGQAVRFGSSQGMCSDARLARRLRDALREEEPGAAALRRGP</sequence>
<organism evidence="2">
    <name type="scientific">Pongo abelii</name>
    <name type="common">Sumatran orangutan</name>
    <name type="synonym">Pongo pygmaeus abelii</name>
    <dbReference type="NCBI Taxonomy" id="9601"/>
    <lineage>
        <taxon>Eukaryota</taxon>
        <taxon>Metazoa</taxon>
        <taxon>Chordata</taxon>
        <taxon>Craniata</taxon>
        <taxon>Vertebrata</taxon>
        <taxon>Euteleostomi</taxon>
        <taxon>Mammalia</taxon>
        <taxon>Eutheria</taxon>
        <taxon>Euarchontoglires</taxon>
        <taxon>Primates</taxon>
        <taxon>Haplorrhini</taxon>
        <taxon>Catarrhini</taxon>
        <taxon>Hominidae</taxon>
        <taxon>Pongo</taxon>
    </lineage>
</organism>
<comment type="caution">
    <text evidence="2">The sequence shown here is derived from an EMBL/GenBank/DDBJ whole genome shotgun (WGS) entry which is preliminary data.</text>
</comment>
<evidence type="ECO:0000313" key="2">
    <source>
        <dbReference type="EMBL" id="PNJ28611.1"/>
    </source>
</evidence>
<reference evidence="2" key="1">
    <citation type="submission" date="2017-12" db="EMBL/GenBank/DDBJ databases">
        <title>High-resolution comparative analysis of great ape genomes.</title>
        <authorList>
            <person name="Pollen A."/>
            <person name="Hastie A."/>
            <person name="Hormozdiari F."/>
            <person name="Dougherty M."/>
            <person name="Liu R."/>
            <person name="Chaisson M."/>
            <person name="Hoppe E."/>
            <person name="Hill C."/>
            <person name="Pang A."/>
            <person name="Hillier L."/>
            <person name="Baker C."/>
            <person name="Armstrong J."/>
            <person name="Shendure J."/>
            <person name="Paten B."/>
            <person name="Wilson R."/>
            <person name="Chao H."/>
            <person name="Schneider V."/>
            <person name="Ventura M."/>
            <person name="Kronenberg Z."/>
            <person name="Murali S."/>
            <person name="Gordon D."/>
            <person name="Cantsilieris S."/>
            <person name="Munson K."/>
            <person name="Nelson B."/>
            <person name="Raja A."/>
            <person name="Underwood J."/>
            <person name="Diekhans M."/>
            <person name="Fiddes I."/>
            <person name="Haussler D."/>
            <person name="Eichler E."/>
        </authorList>
    </citation>
    <scope>NUCLEOTIDE SEQUENCE [LARGE SCALE GENOMIC DNA]</scope>
    <source>
        <strain evidence="2">Susie</strain>
    </source>
</reference>
<proteinExistence type="predicted"/>
<feature type="compositionally biased region" description="Polar residues" evidence="1">
    <location>
        <begin position="40"/>
        <end position="54"/>
    </location>
</feature>
<dbReference type="AlphaFoldDB" id="A0A2J8T6H6"/>